<keyword evidence="2" id="KW-1185">Reference proteome</keyword>
<gene>
    <name evidence="1" type="ORF">GCM10010170_046170</name>
</gene>
<dbReference type="EMBL" id="BAAARV010000033">
    <property type="protein sequence ID" value="GAA2354268.1"/>
    <property type="molecule type" value="Genomic_DNA"/>
</dbReference>
<protein>
    <recommendedName>
        <fullName evidence="3">C-type cytochrome biogenesis protein CcmI</fullName>
    </recommendedName>
</protein>
<accession>A0ABP5TJS1</accession>
<evidence type="ECO:0000313" key="2">
    <source>
        <dbReference type="Proteomes" id="UP001501444"/>
    </source>
</evidence>
<proteinExistence type="predicted"/>
<sequence>MLAAAAIAAVYVLLIAHHLRRAAIDSGPARQLNRAERAAAARLLTGDLDRAAYRAAMEALAAQESTARPLLAPTMD</sequence>
<name>A0ABP5TJS1_9ACTN</name>
<evidence type="ECO:0000313" key="1">
    <source>
        <dbReference type="EMBL" id="GAA2354268.1"/>
    </source>
</evidence>
<evidence type="ECO:0008006" key="3">
    <source>
        <dbReference type="Google" id="ProtNLM"/>
    </source>
</evidence>
<comment type="caution">
    <text evidence="1">The sequence shown here is derived from an EMBL/GenBank/DDBJ whole genome shotgun (WGS) entry which is preliminary data.</text>
</comment>
<organism evidence="1 2">
    <name type="scientific">Dactylosporangium salmoneum</name>
    <dbReference type="NCBI Taxonomy" id="53361"/>
    <lineage>
        <taxon>Bacteria</taxon>
        <taxon>Bacillati</taxon>
        <taxon>Actinomycetota</taxon>
        <taxon>Actinomycetes</taxon>
        <taxon>Micromonosporales</taxon>
        <taxon>Micromonosporaceae</taxon>
        <taxon>Dactylosporangium</taxon>
    </lineage>
</organism>
<reference evidence="2" key="1">
    <citation type="journal article" date="2019" name="Int. J. Syst. Evol. Microbiol.">
        <title>The Global Catalogue of Microorganisms (GCM) 10K type strain sequencing project: providing services to taxonomists for standard genome sequencing and annotation.</title>
        <authorList>
            <consortium name="The Broad Institute Genomics Platform"/>
            <consortium name="The Broad Institute Genome Sequencing Center for Infectious Disease"/>
            <person name="Wu L."/>
            <person name="Ma J."/>
        </authorList>
    </citation>
    <scope>NUCLEOTIDE SEQUENCE [LARGE SCALE GENOMIC DNA]</scope>
    <source>
        <strain evidence="2">JCM 3272</strain>
    </source>
</reference>
<dbReference type="Proteomes" id="UP001501444">
    <property type="component" value="Unassembled WGS sequence"/>
</dbReference>